<feature type="region of interest" description="Disordered" evidence="1">
    <location>
        <begin position="13"/>
        <end position="53"/>
    </location>
</feature>
<keyword evidence="3" id="KW-1185">Reference proteome</keyword>
<evidence type="ECO:0000313" key="2">
    <source>
        <dbReference type="EMBL" id="VDL90508.1"/>
    </source>
</evidence>
<gene>
    <name evidence="2" type="ORF">SSLN_LOCUS4123</name>
</gene>
<sequence>MLRLMTSAAYRGSPTAKHVVNKIKQQQPAHPTSIVPSGVPPGRLNNPRSSQPERRAVLVARELARYKMDIAALSETRFCDQDQLEEVGAG</sequence>
<evidence type="ECO:0000256" key="1">
    <source>
        <dbReference type="SAM" id="MobiDB-lite"/>
    </source>
</evidence>
<organism evidence="4">
    <name type="scientific">Schistocephalus solidus</name>
    <name type="common">Tapeworm</name>
    <dbReference type="NCBI Taxonomy" id="70667"/>
    <lineage>
        <taxon>Eukaryota</taxon>
        <taxon>Metazoa</taxon>
        <taxon>Spiralia</taxon>
        <taxon>Lophotrochozoa</taxon>
        <taxon>Platyhelminthes</taxon>
        <taxon>Cestoda</taxon>
        <taxon>Eucestoda</taxon>
        <taxon>Diphyllobothriidea</taxon>
        <taxon>Diphyllobothriidae</taxon>
        <taxon>Schistocephalus</taxon>
    </lineage>
</organism>
<dbReference type="Proteomes" id="UP000275846">
    <property type="component" value="Unassembled WGS sequence"/>
</dbReference>
<protein>
    <submittedName>
        <fullName evidence="2 4">Uncharacterized protein</fullName>
    </submittedName>
</protein>
<name>A0A183SIS5_SCHSO</name>
<reference evidence="4" key="1">
    <citation type="submission" date="2016-06" db="UniProtKB">
        <authorList>
            <consortium name="WormBaseParasite"/>
        </authorList>
    </citation>
    <scope>IDENTIFICATION</scope>
</reference>
<dbReference type="AlphaFoldDB" id="A0A183SIS5"/>
<dbReference type="WBParaSite" id="SSLN_0000426701-mRNA-1">
    <property type="protein sequence ID" value="SSLN_0000426701-mRNA-1"/>
    <property type="gene ID" value="SSLN_0000426701"/>
</dbReference>
<reference evidence="2 3" key="2">
    <citation type="submission" date="2018-11" db="EMBL/GenBank/DDBJ databases">
        <authorList>
            <consortium name="Pathogen Informatics"/>
        </authorList>
    </citation>
    <scope>NUCLEOTIDE SEQUENCE [LARGE SCALE GENOMIC DNA]</scope>
    <source>
        <strain evidence="2 3">NST_G2</strain>
    </source>
</reference>
<dbReference type="EMBL" id="UYSU01032755">
    <property type="protein sequence ID" value="VDL90508.1"/>
    <property type="molecule type" value="Genomic_DNA"/>
</dbReference>
<proteinExistence type="predicted"/>
<evidence type="ECO:0000313" key="4">
    <source>
        <dbReference type="WBParaSite" id="SSLN_0000426701-mRNA-1"/>
    </source>
</evidence>
<evidence type="ECO:0000313" key="3">
    <source>
        <dbReference type="Proteomes" id="UP000275846"/>
    </source>
</evidence>
<accession>A0A183SIS5</accession>